<proteinExistence type="predicted"/>
<dbReference type="HOGENOM" id="CLU_1361986_0_0_1"/>
<dbReference type="EnsemblMetazoa" id="tetur08g06250.1">
    <property type="protein sequence ID" value="tetur08g06250.1"/>
    <property type="gene ID" value="tetur08g06250"/>
</dbReference>
<name>T1KC37_TETUR</name>
<dbReference type="EMBL" id="CAEY01001958">
    <property type="status" value="NOT_ANNOTATED_CDS"/>
    <property type="molecule type" value="Genomic_DNA"/>
</dbReference>
<dbReference type="Proteomes" id="UP000015104">
    <property type="component" value="Unassembled WGS sequence"/>
</dbReference>
<dbReference type="AlphaFoldDB" id="T1KC37"/>
<evidence type="ECO:0008006" key="3">
    <source>
        <dbReference type="Google" id="ProtNLM"/>
    </source>
</evidence>
<organism evidence="1 2">
    <name type="scientific">Tetranychus urticae</name>
    <name type="common">Two-spotted spider mite</name>
    <dbReference type="NCBI Taxonomy" id="32264"/>
    <lineage>
        <taxon>Eukaryota</taxon>
        <taxon>Metazoa</taxon>
        <taxon>Ecdysozoa</taxon>
        <taxon>Arthropoda</taxon>
        <taxon>Chelicerata</taxon>
        <taxon>Arachnida</taxon>
        <taxon>Acari</taxon>
        <taxon>Acariformes</taxon>
        <taxon>Trombidiformes</taxon>
        <taxon>Prostigmata</taxon>
        <taxon>Eleutherengona</taxon>
        <taxon>Raphignathae</taxon>
        <taxon>Tetranychoidea</taxon>
        <taxon>Tetranychidae</taxon>
        <taxon>Tetranychus</taxon>
    </lineage>
</organism>
<sequence length="201" mass="22502">MPCLMESSTPRSNDHLTCEPYTSEETIVHSGIVELASVKGSPKVFVVIHRTSTEHFVVFYPLRLIASARKPISTINLRSSLVSCPEIGLITIRPRKDIDGASITLRINPITTENINKWLSALSDYRFTITNAYNNNVNNENCNLTSDENFNSPQLITKQPNPSSSLSTMSYRHRYMPGASNCNTVRFGNYHLPPLVESVED</sequence>
<reference evidence="1" key="2">
    <citation type="submission" date="2015-06" db="UniProtKB">
        <authorList>
            <consortium name="EnsemblMetazoa"/>
        </authorList>
    </citation>
    <scope>IDENTIFICATION</scope>
</reference>
<protein>
    <recommendedName>
        <fullName evidence="3">PH domain-containing protein</fullName>
    </recommendedName>
</protein>
<reference evidence="2" key="1">
    <citation type="submission" date="2011-08" db="EMBL/GenBank/DDBJ databases">
        <authorList>
            <person name="Rombauts S."/>
        </authorList>
    </citation>
    <scope>NUCLEOTIDE SEQUENCE</scope>
    <source>
        <strain evidence="2">London</strain>
    </source>
</reference>
<evidence type="ECO:0000313" key="1">
    <source>
        <dbReference type="EnsemblMetazoa" id="tetur08g06250.1"/>
    </source>
</evidence>
<accession>T1KC37</accession>
<keyword evidence="2" id="KW-1185">Reference proteome</keyword>
<evidence type="ECO:0000313" key="2">
    <source>
        <dbReference type="Proteomes" id="UP000015104"/>
    </source>
</evidence>